<dbReference type="InterPro" id="IPR000225">
    <property type="entry name" value="Armadillo"/>
</dbReference>
<feature type="region of interest" description="Disordered" evidence="2">
    <location>
        <begin position="1"/>
        <end position="39"/>
    </location>
</feature>
<dbReference type="GO" id="GO:0000221">
    <property type="term" value="C:vacuolar proton-transporting V-type ATPase, V1 domain"/>
    <property type="evidence" value="ECO:0007669"/>
    <property type="project" value="InterPro"/>
</dbReference>
<organism evidence="3 4">
    <name type="scientific">Gryllus longicercus</name>
    <dbReference type="NCBI Taxonomy" id="2509291"/>
    <lineage>
        <taxon>Eukaryota</taxon>
        <taxon>Metazoa</taxon>
        <taxon>Ecdysozoa</taxon>
        <taxon>Arthropoda</taxon>
        <taxon>Hexapoda</taxon>
        <taxon>Insecta</taxon>
        <taxon>Pterygota</taxon>
        <taxon>Neoptera</taxon>
        <taxon>Polyneoptera</taxon>
        <taxon>Orthoptera</taxon>
        <taxon>Ensifera</taxon>
        <taxon>Gryllidea</taxon>
        <taxon>Grylloidea</taxon>
        <taxon>Gryllidae</taxon>
        <taxon>Gryllinae</taxon>
        <taxon>Gryllus</taxon>
    </lineage>
</organism>
<dbReference type="PANTHER" id="PTHR46241">
    <property type="entry name" value="ARMADILLO REPEAT-CONTAINING PROTEIN 4 ARMC4"/>
    <property type="match status" value="1"/>
</dbReference>
<dbReference type="InterPro" id="IPR016024">
    <property type="entry name" value="ARM-type_fold"/>
</dbReference>
<feature type="compositionally biased region" description="Basic and acidic residues" evidence="2">
    <location>
        <begin position="545"/>
        <end position="575"/>
    </location>
</feature>
<dbReference type="Pfam" id="PF03224">
    <property type="entry name" value="V-ATPase_H_N"/>
    <property type="match status" value="1"/>
</dbReference>
<dbReference type="AlphaFoldDB" id="A0AAN9VFU6"/>
<evidence type="ECO:0008006" key="5">
    <source>
        <dbReference type="Google" id="ProtNLM"/>
    </source>
</evidence>
<dbReference type="PROSITE" id="PS50176">
    <property type="entry name" value="ARM_REPEAT"/>
    <property type="match status" value="3"/>
</dbReference>
<dbReference type="GO" id="GO:0046961">
    <property type="term" value="F:proton-transporting ATPase activity, rotational mechanism"/>
    <property type="evidence" value="ECO:0007669"/>
    <property type="project" value="InterPro"/>
</dbReference>
<dbReference type="Proteomes" id="UP001378592">
    <property type="component" value="Unassembled WGS sequence"/>
</dbReference>
<evidence type="ECO:0000256" key="1">
    <source>
        <dbReference type="PROSITE-ProRule" id="PRU00259"/>
    </source>
</evidence>
<reference evidence="3 4" key="1">
    <citation type="submission" date="2024-03" db="EMBL/GenBank/DDBJ databases">
        <title>The genome assembly and annotation of the cricket Gryllus longicercus Weissman &amp; Gray.</title>
        <authorList>
            <person name="Szrajer S."/>
            <person name="Gray D."/>
            <person name="Ylla G."/>
        </authorList>
    </citation>
    <scope>NUCLEOTIDE SEQUENCE [LARGE SCALE GENOMIC DNA]</scope>
    <source>
        <strain evidence="3">DAG 2021-001</strain>
        <tissue evidence="3">Whole body minus gut</tissue>
    </source>
</reference>
<keyword evidence="4" id="KW-1185">Reference proteome</keyword>
<protein>
    <recommendedName>
        <fullName evidence="5">Armadillo repeat-containing protein gudu</fullName>
    </recommendedName>
</protein>
<dbReference type="PANTHER" id="PTHR46241:SF1">
    <property type="entry name" value="OUTER DYNEIN ARM-DOCKING COMPLEX SUBUNIT 2"/>
    <property type="match status" value="1"/>
</dbReference>
<name>A0AAN9VFU6_9ORTH</name>
<dbReference type="InterPro" id="IPR011989">
    <property type="entry name" value="ARM-like"/>
</dbReference>
<feature type="compositionally biased region" description="Basic and acidic residues" evidence="2">
    <location>
        <begin position="24"/>
        <end position="39"/>
    </location>
</feature>
<evidence type="ECO:0000256" key="2">
    <source>
        <dbReference type="SAM" id="MobiDB-lite"/>
    </source>
</evidence>
<comment type="caution">
    <text evidence="3">The sequence shown here is derived from an EMBL/GenBank/DDBJ whole genome shotgun (WGS) entry which is preliminary data.</text>
</comment>
<dbReference type="EMBL" id="JAZDUA010000246">
    <property type="protein sequence ID" value="KAK7863003.1"/>
    <property type="molecule type" value="Genomic_DNA"/>
</dbReference>
<dbReference type="Gene3D" id="1.25.10.10">
    <property type="entry name" value="Leucine-rich Repeat Variant"/>
    <property type="match status" value="2"/>
</dbReference>
<sequence>MAEDEGDPCVVFVREPEDDSDSSEEARSSEEEDESRWKDVVKGAELPPEYWHIQKLIKYMKAGNQTVTIVALCCLKDHDLTTEVNQMAIRDIGGLEVLVNLLETSDFKCKLGSLSVLSAISSHADVRRALTDLGAVPLLVRILAEPSRHLQLLAARTIANVARVRKARRTVRKSDGIPKLVDLLDVPAAALSVPLSELSADDRQQVDVAVSGARALWALSQSAKNKEAMRRTGCVPLLARLTRSCHREVVVPIMGTVQQCASELSYQVAIQTEGMIADLVRHLSDDDMELKRHCASAIFKCAADAATRDLVRQHGGLDPLVKLAREPLARADKPLLAAVTGAIWKCATCPENVYRLNELRTVDVLVSLLEDENEEVLTNAVGGLAECAKTAENRATLRLAGGIPLLVALLSGTSAPMLENVARVLGESARELESMRVIEELDGVRFIWSLLKNPSPRVQANAAWALCPCIENAQDSGEMVRSFVGGLELIVSLLHSEDSSVLACVCAALARIAQDRENLAVITDHGVVPMLAQLVLTLASKQQKHRAENGSEEEKERNSCPHDESKSNQEDEDRLREHLSEAIANCCNWANNCHEFGRLGSIPPLVGYMESKDKAVHRTTAHALHQLSNDPFNCVTMHQSGVVAFLLVTIGSDDEMLQEASAGCLSNIRRLALSAENLENNKQLVVP</sequence>
<dbReference type="InterPro" id="IPR004908">
    <property type="entry name" value="ATPase_V1-cplx_hsu"/>
</dbReference>
<accession>A0AAN9VFU6</accession>
<evidence type="ECO:0000313" key="4">
    <source>
        <dbReference type="Proteomes" id="UP001378592"/>
    </source>
</evidence>
<dbReference type="SUPFAM" id="SSF48371">
    <property type="entry name" value="ARM repeat"/>
    <property type="match status" value="3"/>
</dbReference>
<gene>
    <name evidence="3" type="ORF">R5R35_014556</name>
</gene>
<feature type="repeat" description="ARM" evidence="1">
    <location>
        <begin position="485"/>
        <end position="527"/>
    </location>
</feature>
<proteinExistence type="predicted"/>
<feature type="repeat" description="ARM" evidence="1">
    <location>
        <begin position="134"/>
        <end position="176"/>
    </location>
</feature>
<dbReference type="SMART" id="SM00185">
    <property type="entry name" value="ARM"/>
    <property type="match status" value="12"/>
</dbReference>
<feature type="region of interest" description="Disordered" evidence="2">
    <location>
        <begin position="543"/>
        <end position="575"/>
    </location>
</feature>
<evidence type="ECO:0000313" key="3">
    <source>
        <dbReference type="EMBL" id="KAK7863003.1"/>
    </source>
</evidence>
<feature type="repeat" description="ARM" evidence="1">
    <location>
        <begin position="360"/>
        <end position="402"/>
    </location>
</feature>